<evidence type="ECO:0000313" key="2">
    <source>
        <dbReference type="EMBL" id="OJG83003.1"/>
    </source>
</evidence>
<dbReference type="EMBL" id="JXLB01000006">
    <property type="protein sequence ID" value="OJG83003.1"/>
    <property type="molecule type" value="Genomic_DNA"/>
</dbReference>
<dbReference type="STRING" id="150033.RV14_GL002006"/>
<evidence type="ECO:0000256" key="1">
    <source>
        <dbReference type="SAM" id="MobiDB-lite"/>
    </source>
</evidence>
<accession>A0A1L8WPR0</accession>
<proteinExistence type="predicted"/>
<protein>
    <submittedName>
        <fullName evidence="2">Uncharacterized protein</fullName>
    </submittedName>
</protein>
<comment type="caution">
    <text evidence="2">The sequence shown here is derived from an EMBL/GenBank/DDBJ whole genome shotgun (WGS) entry which is preliminary data.</text>
</comment>
<feature type="compositionally biased region" description="Basic and acidic residues" evidence="1">
    <location>
        <begin position="99"/>
        <end position="111"/>
    </location>
</feature>
<sequence length="129" mass="15089">MKPELAALRYADLFYARPNVVQNKEESMVKSVIEEKMKQSALRILVNQIEQPDRKRFYENVQRLLKTKYFNLAQEQPLALVKDEKNISPSLRSLSAVTEEARKKTQDDQQKKQVAPAKRPFRDREDGVI</sequence>
<feature type="region of interest" description="Disordered" evidence="1">
    <location>
        <begin position="92"/>
        <end position="129"/>
    </location>
</feature>
<evidence type="ECO:0000313" key="3">
    <source>
        <dbReference type="Proteomes" id="UP000182152"/>
    </source>
</evidence>
<organism evidence="2 3">
    <name type="scientific">Enterococcus ratti</name>
    <dbReference type="NCBI Taxonomy" id="150033"/>
    <lineage>
        <taxon>Bacteria</taxon>
        <taxon>Bacillati</taxon>
        <taxon>Bacillota</taxon>
        <taxon>Bacilli</taxon>
        <taxon>Lactobacillales</taxon>
        <taxon>Enterococcaceae</taxon>
        <taxon>Enterococcus</taxon>
    </lineage>
</organism>
<feature type="compositionally biased region" description="Basic and acidic residues" evidence="1">
    <location>
        <begin position="120"/>
        <end position="129"/>
    </location>
</feature>
<dbReference type="AlphaFoldDB" id="A0A1L8WPR0"/>
<reference evidence="2 3" key="1">
    <citation type="submission" date="2014-12" db="EMBL/GenBank/DDBJ databases">
        <title>Draft genome sequences of 29 type strains of Enterococci.</title>
        <authorList>
            <person name="Zhong Z."/>
            <person name="Sun Z."/>
            <person name="Liu W."/>
            <person name="Zhang W."/>
            <person name="Zhang H."/>
        </authorList>
    </citation>
    <scope>NUCLEOTIDE SEQUENCE [LARGE SCALE GENOMIC DNA]</scope>
    <source>
        <strain evidence="2 3">DSM 15687</strain>
    </source>
</reference>
<gene>
    <name evidence="2" type="ORF">RV14_GL002006</name>
</gene>
<dbReference type="RefSeq" id="WP_071855033.1">
    <property type="nucleotide sequence ID" value="NZ_JXLB01000006.1"/>
</dbReference>
<dbReference type="Proteomes" id="UP000182152">
    <property type="component" value="Unassembled WGS sequence"/>
</dbReference>
<name>A0A1L8WPR0_9ENTE</name>
<keyword evidence="3" id="KW-1185">Reference proteome</keyword>